<name>A0ABN6Z1A5_9BACE</name>
<keyword evidence="1" id="KW-0067">ATP-binding</keyword>
<proteinExistence type="predicted"/>
<accession>A0ABN6Z1A5</accession>
<evidence type="ECO:0000313" key="2">
    <source>
        <dbReference type="Proteomes" id="UP001496674"/>
    </source>
</evidence>
<gene>
    <name evidence="1" type="ORF">BSYN_06050</name>
</gene>
<dbReference type="PROSITE" id="PS51257">
    <property type="entry name" value="PROKAR_LIPOPROTEIN"/>
    <property type="match status" value="1"/>
</dbReference>
<reference evidence="1 2" key="1">
    <citation type="submission" date="2023-04" db="EMBL/GenBank/DDBJ databases">
        <title>Draft genome sequence of acteroides sedimenti strain YN3PY1.</title>
        <authorList>
            <person name="Yoshida N."/>
        </authorList>
    </citation>
    <scope>NUCLEOTIDE SEQUENCE [LARGE SCALE GENOMIC DNA]</scope>
    <source>
        <strain evidence="1 2">YN3PY1</strain>
    </source>
</reference>
<dbReference type="InterPro" id="IPR015943">
    <property type="entry name" value="WD40/YVTN_repeat-like_dom_sf"/>
</dbReference>
<dbReference type="RefSeq" id="WP_353333188.1">
    <property type="nucleotide sequence ID" value="NZ_AP028055.1"/>
</dbReference>
<dbReference type="Proteomes" id="UP001496674">
    <property type="component" value="Chromosome"/>
</dbReference>
<dbReference type="EMBL" id="AP028055">
    <property type="protein sequence ID" value="BEG98340.1"/>
    <property type="molecule type" value="Genomic_DNA"/>
</dbReference>
<keyword evidence="1" id="KW-0547">Nucleotide-binding</keyword>
<evidence type="ECO:0000313" key="1">
    <source>
        <dbReference type="EMBL" id="BEG98340.1"/>
    </source>
</evidence>
<keyword evidence="2" id="KW-1185">Reference proteome</keyword>
<sequence length="299" mass="33165">MNKKTIGCLLLTSLAFFSCKDQKKANVDVAPVSDSAKVISDHLHFCEATCWNDDSLYISNFGGDTINPLNKLGKGYIMKFTTNKPTVLIPADGRLNAPKGMCVVNQHLFVADVNAVMVFDLRNTKKSQKISFPANDSFVNDIAVCRNNMYITVTNTGNVYKLDVSAPEKMNEQALKLFAKVPGANGIVATDSIIYVASYPVDGNTKEENVIYTIQNFEKPIVRKLFDRKSQYDGLVLSEDGKSLYFTTWVNGNVGKINLKDMTVEKLKLPIQLTGPADMSMHKGKLYIPDLPNSRVLVY</sequence>
<dbReference type="Gene3D" id="2.130.10.10">
    <property type="entry name" value="YVTN repeat-like/Quinoprotein amine dehydrogenase"/>
    <property type="match status" value="1"/>
</dbReference>
<protein>
    <submittedName>
        <fullName evidence="1">ATP-binding protein</fullName>
    </submittedName>
</protein>
<dbReference type="SUPFAM" id="SSF63825">
    <property type="entry name" value="YWTD domain"/>
    <property type="match status" value="1"/>
</dbReference>
<dbReference type="GO" id="GO:0005524">
    <property type="term" value="F:ATP binding"/>
    <property type="evidence" value="ECO:0007669"/>
    <property type="project" value="UniProtKB-KW"/>
</dbReference>
<organism evidence="1 2">
    <name type="scientific">Bacteroides sedimenti</name>
    <dbReference type="NCBI Taxonomy" id="2136147"/>
    <lineage>
        <taxon>Bacteria</taxon>
        <taxon>Pseudomonadati</taxon>
        <taxon>Bacteroidota</taxon>
        <taxon>Bacteroidia</taxon>
        <taxon>Bacteroidales</taxon>
        <taxon>Bacteroidaceae</taxon>
        <taxon>Bacteroides</taxon>
    </lineage>
</organism>